<sequence>MKHIGTICGTAIAGMFVMSVWGAFASKYGIGGGWFAGFIIIGTMWFINHYIGLVNNDGAFVDMALGIGVCGTMRDVFRHGVAAGTSSIPTLGCVIIGGIIGGLVAYKLEVYLAEKKKAESAA</sequence>
<dbReference type="InterPro" id="IPR054200">
    <property type="entry name" value="DUF6905"/>
</dbReference>
<comment type="caution">
    <text evidence="2">The sequence shown here is derived from an EMBL/GenBank/DDBJ whole genome shotgun (WGS) entry which is preliminary data.</text>
</comment>
<dbReference type="Pfam" id="PF21846">
    <property type="entry name" value="DUF6905"/>
    <property type="match status" value="1"/>
</dbReference>
<keyword evidence="1" id="KW-0812">Transmembrane</keyword>
<proteinExistence type="predicted"/>
<dbReference type="RefSeq" id="WP_132244575.1">
    <property type="nucleotide sequence ID" value="NZ_SLWV01000009.1"/>
</dbReference>
<keyword evidence="3" id="KW-1185">Reference proteome</keyword>
<feature type="transmembrane region" description="Helical" evidence="1">
    <location>
        <begin position="7"/>
        <end position="24"/>
    </location>
</feature>
<reference evidence="2 3" key="1">
    <citation type="submission" date="2019-03" db="EMBL/GenBank/DDBJ databases">
        <title>Genomic Encyclopedia of Type Strains, Phase IV (KMG-IV): sequencing the most valuable type-strain genomes for metagenomic binning, comparative biology and taxonomic classification.</title>
        <authorList>
            <person name="Goeker M."/>
        </authorList>
    </citation>
    <scope>NUCLEOTIDE SEQUENCE [LARGE SCALE GENOMIC DNA]</scope>
    <source>
        <strain evidence="2 3">DSM 102940</strain>
    </source>
</reference>
<evidence type="ECO:0000256" key="1">
    <source>
        <dbReference type="SAM" id="Phobius"/>
    </source>
</evidence>
<protein>
    <submittedName>
        <fullName evidence="2">Uncharacterized protein</fullName>
    </submittedName>
</protein>
<evidence type="ECO:0000313" key="2">
    <source>
        <dbReference type="EMBL" id="TCO75188.1"/>
    </source>
</evidence>
<keyword evidence="1" id="KW-0472">Membrane</keyword>
<keyword evidence="1" id="KW-1133">Transmembrane helix</keyword>
<feature type="transmembrane region" description="Helical" evidence="1">
    <location>
        <begin position="30"/>
        <end position="47"/>
    </location>
</feature>
<name>A0A4R2KY35_9FIRM</name>
<organism evidence="2 3">
    <name type="scientific">Marinisporobacter balticus</name>
    <dbReference type="NCBI Taxonomy" id="2018667"/>
    <lineage>
        <taxon>Bacteria</taxon>
        <taxon>Bacillati</taxon>
        <taxon>Bacillota</taxon>
        <taxon>Clostridia</taxon>
        <taxon>Peptostreptococcales</taxon>
        <taxon>Thermotaleaceae</taxon>
        <taxon>Marinisporobacter</taxon>
    </lineage>
</organism>
<dbReference type="EMBL" id="SLWV01000009">
    <property type="protein sequence ID" value="TCO75188.1"/>
    <property type="molecule type" value="Genomic_DNA"/>
</dbReference>
<dbReference type="AlphaFoldDB" id="A0A4R2KY35"/>
<feature type="transmembrane region" description="Helical" evidence="1">
    <location>
        <begin position="89"/>
        <end position="108"/>
    </location>
</feature>
<gene>
    <name evidence="2" type="ORF">EV214_10919</name>
</gene>
<dbReference type="Proteomes" id="UP000294919">
    <property type="component" value="Unassembled WGS sequence"/>
</dbReference>
<evidence type="ECO:0000313" key="3">
    <source>
        <dbReference type="Proteomes" id="UP000294919"/>
    </source>
</evidence>
<dbReference type="OrthoDB" id="1908850at2"/>
<accession>A0A4R2KY35</accession>